<feature type="transmembrane region" description="Helical" evidence="2">
    <location>
        <begin position="51"/>
        <end position="69"/>
    </location>
</feature>
<dbReference type="PANTHER" id="PTHR23028">
    <property type="entry name" value="ACETYLTRANSFERASE"/>
    <property type="match status" value="1"/>
</dbReference>
<dbReference type="Proteomes" id="UP000217736">
    <property type="component" value="Chromosome"/>
</dbReference>
<keyword evidence="2" id="KW-0812">Transmembrane</keyword>
<feature type="transmembrane region" description="Helical" evidence="2">
    <location>
        <begin position="285"/>
        <end position="305"/>
    </location>
</feature>
<keyword evidence="3" id="KW-0808">Transferase</keyword>
<dbReference type="AlphaFoldDB" id="A0A1Z4EDW8"/>
<reference evidence="4" key="1">
    <citation type="submission" date="2017-06" db="EMBL/GenBank/DDBJ databases">
        <title>Complete Genome Sequence of Mycobacterium shigaense.</title>
        <authorList>
            <person name="Fukano H."/>
            <person name="Yoshida M."/>
            <person name="Kazumi Y."/>
            <person name="Ogura Y."/>
            <person name="Mitarai S."/>
            <person name="Hayashi T."/>
            <person name="Hoshino Y."/>
        </authorList>
    </citation>
    <scope>NUCLEOTIDE SEQUENCE [LARGE SCALE GENOMIC DNA]</scope>
    <source>
        <strain evidence="4">UN-152</strain>
    </source>
</reference>
<dbReference type="EMBL" id="AP018164">
    <property type="protein sequence ID" value="BAX91132.1"/>
    <property type="molecule type" value="Genomic_DNA"/>
</dbReference>
<evidence type="ECO:0000256" key="1">
    <source>
        <dbReference type="SAM" id="MobiDB-lite"/>
    </source>
</evidence>
<keyword evidence="2" id="KW-0472">Membrane</keyword>
<dbReference type="GO" id="GO:0009103">
    <property type="term" value="P:lipopolysaccharide biosynthetic process"/>
    <property type="evidence" value="ECO:0007669"/>
    <property type="project" value="TreeGrafter"/>
</dbReference>
<evidence type="ECO:0000313" key="3">
    <source>
        <dbReference type="EMBL" id="BAX91132.1"/>
    </source>
</evidence>
<feature type="region of interest" description="Disordered" evidence="1">
    <location>
        <begin position="345"/>
        <end position="368"/>
    </location>
</feature>
<feature type="transmembrane region" description="Helical" evidence="2">
    <location>
        <begin position="81"/>
        <end position="104"/>
    </location>
</feature>
<proteinExistence type="predicted"/>
<feature type="transmembrane region" description="Helical" evidence="2">
    <location>
        <begin position="233"/>
        <end position="249"/>
    </location>
</feature>
<dbReference type="OrthoDB" id="9796461at2"/>
<feature type="compositionally biased region" description="Acidic residues" evidence="1">
    <location>
        <begin position="358"/>
        <end position="368"/>
    </location>
</feature>
<feature type="transmembrane region" description="Helical" evidence="2">
    <location>
        <begin position="180"/>
        <end position="197"/>
    </location>
</feature>
<name>A0A1Z4EDW8_9MYCO</name>
<keyword evidence="4" id="KW-1185">Reference proteome</keyword>
<dbReference type="InterPro" id="IPR002656">
    <property type="entry name" value="Acyl_transf_3_dom"/>
</dbReference>
<dbReference type="GO" id="GO:0016020">
    <property type="term" value="C:membrane"/>
    <property type="evidence" value="ECO:0007669"/>
    <property type="project" value="TreeGrafter"/>
</dbReference>
<feature type="transmembrane region" description="Helical" evidence="2">
    <location>
        <begin position="12"/>
        <end position="31"/>
    </location>
</feature>
<sequence length="368" mass="40291">MKLGQVFAPRSNALNAWRLALAFEVILWHSFPLTGRKVTFPPLHQLLGEAGVDGFFAISGFLITASWLRHPRLREYCIGRALRILPAFWVCLVVTAFVMAPIGVALQGRGGTKLITSGASAQFVLKNIAVLILQPDIAGTPQGIPFPKYWNGSLWTLIWEVFCYILVAALGVVGLLRRRWLLPVLFVLLFYWAIQLPPPAPETITGAQAASRFGLMFVAGALVYLFREKIPARWSLVGLCAIIVALSSLMPDYRLIGAIPLAYAVIVSGALLQNKRLTLHNDVSYGVYIYAFPIQQLLVICGLATLNPLVFFPVSAAATLPFAALSWFLIEKHAMSVKSRVFKKLSPPAPPAVTATPPEDDRDSSEVG</sequence>
<keyword evidence="2" id="KW-1133">Transmembrane helix</keyword>
<accession>A0A1Z4EDW8</accession>
<feature type="transmembrane region" description="Helical" evidence="2">
    <location>
        <begin position="311"/>
        <end position="330"/>
    </location>
</feature>
<dbReference type="InterPro" id="IPR050879">
    <property type="entry name" value="Acyltransferase_3"/>
</dbReference>
<dbReference type="PANTHER" id="PTHR23028:SF53">
    <property type="entry name" value="ACYL_TRANSF_3 DOMAIN-CONTAINING PROTEIN"/>
    <property type="match status" value="1"/>
</dbReference>
<feature type="transmembrane region" description="Helical" evidence="2">
    <location>
        <begin position="209"/>
        <end position="226"/>
    </location>
</feature>
<gene>
    <name evidence="3" type="ORF">MSG_00973</name>
</gene>
<evidence type="ECO:0000256" key="2">
    <source>
        <dbReference type="SAM" id="Phobius"/>
    </source>
</evidence>
<dbReference type="GO" id="GO:0016747">
    <property type="term" value="F:acyltransferase activity, transferring groups other than amino-acyl groups"/>
    <property type="evidence" value="ECO:0007669"/>
    <property type="project" value="InterPro"/>
</dbReference>
<evidence type="ECO:0000313" key="4">
    <source>
        <dbReference type="Proteomes" id="UP000217736"/>
    </source>
</evidence>
<dbReference type="Pfam" id="PF01757">
    <property type="entry name" value="Acyl_transf_3"/>
    <property type="match status" value="1"/>
</dbReference>
<feature type="transmembrane region" description="Helical" evidence="2">
    <location>
        <begin position="154"/>
        <end position="173"/>
    </location>
</feature>
<protein>
    <submittedName>
        <fullName evidence="3">Acyltransferase</fullName>
    </submittedName>
</protein>
<feature type="transmembrane region" description="Helical" evidence="2">
    <location>
        <begin position="255"/>
        <end position="273"/>
    </location>
</feature>
<organism evidence="3 4">
    <name type="scientific">Mycobacterium shigaense</name>
    <dbReference type="NCBI Taxonomy" id="722731"/>
    <lineage>
        <taxon>Bacteria</taxon>
        <taxon>Bacillati</taxon>
        <taxon>Actinomycetota</taxon>
        <taxon>Actinomycetes</taxon>
        <taxon>Mycobacteriales</taxon>
        <taxon>Mycobacteriaceae</taxon>
        <taxon>Mycobacterium</taxon>
        <taxon>Mycobacterium simiae complex</taxon>
    </lineage>
</organism>
<dbReference type="RefSeq" id="WP_096437530.1">
    <property type="nucleotide sequence ID" value="NZ_AP018164.1"/>
</dbReference>
<keyword evidence="3" id="KW-0012">Acyltransferase</keyword>
<dbReference type="KEGG" id="mshg:MSG_00973"/>